<evidence type="ECO:0000313" key="1">
    <source>
        <dbReference type="Proteomes" id="UP000887572"/>
    </source>
</evidence>
<accession>A0A914H291</accession>
<evidence type="ECO:0000313" key="2">
    <source>
        <dbReference type="WBParaSite" id="Gr19_v10_g1346.t1"/>
    </source>
</evidence>
<keyword evidence="1" id="KW-1185">Reference proteome</keyword>
<sequence length="140" mass="14736">MAAAASAELHVHWPNGGAFEYPPPMGLAMNGGATFTGRRALVPLGIATYFGPSFGLGPDVPSFRPPGISSAVGRFGPNAYKTNSIVSPMLFGRGELRSAGFEFVNPNFRSTSFGAGAARLLAQQQFSFVGNRPKMPISTR</sequence>
<protein>
    <submittedName>
        <fullName evidence="2">Uncharacterized protein</fullName>
    </submittedName>
</protein>
<dbReference type="AlphaFoldDB" id="A0A914H291"/>
<organism evidence="1 2">
    <name type="scientific">Globodera rostochiensis</name>
    <name type="common">Golden nematode worm</name>
    <name type="synonym">Heterodera rostochiensis</name>
    <dbReference type="NCBI Taxonomy" id="31243"/>
    <lineage>
        <taxon>Eukaryota</taxon>
        <taxon>Metazoa</taxon>
        <taxon>Ecdysozoa</taxon>
        <taxon>Nematoda</taxon>
        <taxon>Chromadorea</taxon>
        <taxon>Rhabditida</taxon>
        <taxon>Tylenchina</taxon>
        <taxon>Tylenchomorpha</taxon>
        <taxon>Tylenchoidea</taxon>
        <taxon>Heteroderidae</taxon>
        <taxon>Heteroderinae</taxon>
        <taxon>Globodera</taxon>
    </lineage>
</organism>
<reference evidence="2" key="1">
    <citation type="submission" date="2022-11" db="UniProtKB">
        <authorList>
            <consortium name="WormBaseParasite"/>
        </authorList>
    </citation>
    <scope>IDENTIFICATION</scope>
</reference>
<dbReference type="Proteomes" id="UP000887572">
    <property type="component" value="Unplaced"/>
</dbReference>
<name>A0A914H291_GLORO</name>
<dbReference type="WBParaSite" id="Gr19_v10_g1346.t1">
    <property type="protein sequence ID" value="Gr19_v10_g1346.t1"/>
    <property type="gene ID" value="Gr19_v10_g1346"/>
</dbReference>
<proteinExistence type="predicted"/>